<gene>
    <name evidence="1" type="ORF">QQM35_04610</name>
</gene>
<protein>
    <submittedName>
        <fullName evidence="1">Uncharacterized protein</fullName>
    </submittedName>
</protein>
<proteinExistence type="predicted"/>
<reference evidence="1 2" key="1">
    <citation type="journal article" date="2024" name="Pathogens">
        <title>Staphylococcus hsinchuensis sp. nov., Isolated from Soymilk.</title>
        <authorList>
            <person name="Wang Y.T."/>
            <person name="Lin Y.C."/>
            <person name="Hsieh Y.H."/>
            <person name="Lin Y.T."/>
            <person name="Hamada M."/>
            <person name="Chen C.C."/>
            <person name="Liou J.S."/>
            <person name="Lee A.Y."/>
            <person name="Zhang W.L."/>
            <person name="Chen Y.T."/>
            <person name="Huang C.H."/>
        </authorList>
    </citation>
    <scope>NUCLEOTIDE SEQUENCE [LARGE SCALE GENOMIC DNA]</scope>
    <source>
        <strain evidence="1 2">H164</strain>
    </source>
</reference>
<organism evidence="1 2">
    <name type="scientific">Staphylococcus hsinchuensis</name>
    <dbReference type="NCBI Taxonomy" id="3051183"/>
    <lineage>
        <taxon>Bacteria</taxon>
        <taxon>Bacillati</taxon>
        <taxon>Bacillota</taxon>
        <taxon>Bacilli</taxon>
        <taxon>Bacillales</taxon>
        <taxon>Staphylococcaceae</taxon>
        <taxon>Staphylococcus</taxon>
    </lineage>
</organism>
<dbReference type="EMBL" id="CP128355">
    <property type="protein sequence ID" value="XAF71381.1"/>
    <property type="molecule type" value="Genomic_DNA"/>
</dbReference>
<name>A0ABZ3EG26_9STAP</name>
<dbReference type="Proteomes" id="UP001436297">
    <property type="component" value="Chromosome"/>
</dbReference>
<accession>A0ABZ3EG26</accession>
<evidence type="ECO:0000313" key="1">
    <source>
        <dbReference type="EMBL" id="XAF71381.1"/>
    </source>
</evidence>
<evidence type="ECO:0000313" key="2">
    <source>
        <dbReference type="Proteomes" id="UP001436297"/>
    </source>
</evidence>
<keyword evidence="2" id="KW-1185">Reference proteome</keyword>
<dbReference type="RefSeq" id="WP_251518703.1">
    <property type="nucleotide sequence ID" value="NZ_CP128355.1"/>
</dbReference>
<sequence length="92" mass="10984">MMHFTPEEVERYLTIVNDKNPVHAKVVPGQMIVQSVFINLNINWSEYRIKYIESIYVYEEFKVEFLEKDKIIVSDIQEKLKFQIINKKGDGM</sequence>